<dbReference type="Pfam" id="PF02771">
    <property type="entry name" value="Acyl-CoA_dh_N"/>
    <property type="match status" value="1"/>
</dbReference>
<sequence length="419" mass="45363">MSAAVHDLAAAPAARAPARLIRSDDEAIEVAAALAERFREGSAARDRDRALPIAEIDAFSASGLWGILVPTAFGGAGVSYATLGRVIGLIATADGSLGQLSQNHHFLVEILKWSASPAQQAFFFERVLAGDRFGNALAERGTRTAKSWATRIVPDGGRYRLSGEKYYSTGALFADWVVPSVFDEDDRRAYVFVPRGRAGVEVVDDWNGFGQRTTASGTSRFTDVVVEPELVVPTHSAAGYTLSLPVAHIMHAAIDAGIGRRAYEELLDYVRHSARPWHETGLAAATDDPHTLADVGDLSMRLAAAEALIERAGRVLDVADRSPSETAWAEATAAVFEAKVFAAEVGLSAATKLVEHAGSSATRRDLGNDRYWRDVRTHSVHDPVRWRRHEVGAFRLTGKPPLGYAEASRRYRNPGRPRL</sequence>
<dbReference type="PANTHER" id="PTHR48083">
    <property type="entry name" value="MEDIUM-CHAIN SPECIFIC ACYL-COA DEHYDROGENASE, MITOCHONDRIAL-RELATED"/>
    <property type="match status" value="1"/>
</dbReference>
<dbReference type="SUPFAM" id="SSF47203">
    <property type="entry name" value="Acyl-CoA dehydrogenase C-terminal domain-like"/>
    <property type="match status" value="1"/>
</dbReference>
<dbReference type="InterPro" id="IPR036250">
    <property type="entry name" value="AcylCo_DH-like_C"/>
</dbReference>
<dbReference type="GO" id="GO:0016712">
    <property type="term" value="F:oxidoreductase activity, acting on paired donors, with incorporation or reduction of molecular oxygen, reduced flavin or flavoprotein as one donor, and incorporation of one atom of oxygen"/>
    <property type="evidence" value="ECO:0007669"/>
    <property type="project" value="TreeGrafter"/>
</dbReference>
<dbReference type="GO" id="GO:0005737">
    <property type="term" value="C:cytoplasm"/>
    <property type="evidence" value="ECO:0007669"/>
    <property type="project" value="TreeGrafter"/>
</dbReference>
<dbReference type="EC" id="1.-.-.-" evidence="5"/>
<dbReference type="PIRSF" id="PIRSF016578">
    <property type="entry name" value="HsaA"/>
    <property type="match status" value="1"/>
</dbReference>
<dbReference type="InterPro" id="IPR009100">
    <property type="entry name" value="AcylCoA_DH/oxidase_NM_dom_sf"/>
</dbReference>
<organism evidence="5 6">
    <name type="scientific">Methylobrevis albus</name>
    <dbReference type="NCBI Taxonomy" id="2793297"/>
    <lineage>
        <taxon>Bacteria</taxon>
        <taxon>Pseudomonadati</taxon>
        <taxon>Pseudomonadota</taxon>
        <taxon>Alphaproteobacteria</taxon>
        <taxon>Hyphomicrobiales</taxon>
        <taxon>Pleomorphomonadaceae</taxon>
        <taxon>Methylobrevis</taxon>
    </lineage>
</organism>
<dbReference type="InterPro" id="IPR050741">
    <property type="entry name" value="Acyl-CoA_dehydrogenase"/>
</dbReference>
<dbReference type="GO" id="GO:0003995">
    <property type="term" value="F:acyl-CoA dehydrogenase activity"/>
    <property type="evidence" value="ECO:0007669"/>
    <property type="project" value="TreeGrafter"/>
</dbReference>
<comment type="caution">
    <text evidence="5">The sequence shown here is derived from an EMBL/GenBank/DDBJ whole genome shotgun (WGS) entry which is preliminary data.</text>
</comment>
<gene>
    <name evidence="5" type="ORF">I5731_13895</name>
</gene>
<dbReference type="InterPro" id="IPR037069">
    <property type="entry name" value="AcylCoA_DH/ox_N_sf"/>
</dbReference>
<dbReference type="RefSeq" id="WP_197312006.1">
    <property type="nucleotide sequence ID" value="NZ_JADZLT010000052.1"/>
</dbReference>
<evidence type="ECO:0000313" key="6">
    <source>
        <dbReference type="Proteomes" id="UP000631694"/>
    </source>
</evidence>
<protein>
    <submittedName>
        <fullName evidence="5">SfnB family sulfur acquisition oxidoreductase</fullName>
        <ecNumber evidence="5">1.-.-.-</ecNumber>
    </submittedName>
</protein>
<keyword evidence="6" id="KW-1185">Reference proteome</keyword>
<dbReference type="GO" id="GO:0050660">
    <property type="term" value="F:flavin adenine dinucleotide binding"/>
    <property type="evidence" value="ECO:0007669"/>
    <property type="project" value="InterPro"/>
</dbReference>
<reference evidence="5" key="1">
    <citation type="submission" date="2020-12" db="EMBL/GenBank/DDBJ databases">
        <title>Methylobrevis albus sp. nov., isolated from fresh water lack sediment.</title>
        <authorList>
            <person name="Zou Q."/>
        </authorList>
    </citation>
    <scope>NUCLEOTIDE SEQUENCE</scope>
    <source>
        <strain evidence="5">L22</strain>
    </source>
</reference>
<dbReference type="NCBIfam" id="TIGR04022">
    <property type="entry name" value="sulfur_SfnB"/>
    <property type="match status" value="1"/>
</dbReference>
<evidence type="ECO:0000259" key="4">
    <source>
        <dbReference type="Pfam" id="PF08028"/>
    </source>
</evidence>
<evidence type="ECO:0000256" key="1">
    <source>
        <dbReference type="ARBA" id="ARBA00023002"/>
    </source>
</evidence>
<accession>A0A931I289</accession>
<dbReference type="Proteomes" id="UP000631694">
    <property type="component" value="Unassembled WGS sequence"/>
</dbReference>
<dbReference type="InterPro" id="IPR023922">
    <property type="entry name" value="S04_starv_induced_SfnB"/>
</dbReference>
<keyword evidence="1 5" id="KW-0560">Oxidoreductase</keyword>
<dbReference type="PANTHER" id="PTHR48083:SF19">
    <property type="entry name" value="FLAVIN-DEPENDENT MONOOXYGENASE, OXYGENASE SUBUNIT HSAA"/>
    <property type="match status" value="1"/>
</dbReference>
<dbReference type="Pfam" id="PF08028">
    <property type="entry name" value="Acyl-CoA_dh_2"/>
    <property type="match status" value="1"/>
</dbReference>
<dbReference type="InterPro" id="IPR013107">
    <property type="entry name" value="Acyl-CoA_DH_C"/>
</dbReference>
<dbReference type="InterPro" id="IPR013786">
    <property type="entry name" value="AcylCoA_DH/ox_N"/>
</dbReference>
<evidence type="ECO:0000313" key="5">
    <source>
        <dbReference type="EMBL" id="MBH0238920.1"/>
    </source>
</evidence>
<dbReference type="GO" id="GO:0033539">
    <property type="term" value="P:fatty acid beta-oxidation using acyl-CoA dehydrogenase"/>
    <property type="evidence" value="ECO:0007669"/>
    <property type="project" value="TreeGrafter"/>
</dbReference>
<evidence type="ECO:0000259" key="3">
    <source>
        <dbReference type="Pfam" id="PF02771"/>
    </source>
</evidence>
<dbReference type="AlphaFoldDB" id="A0A931I289"/>
<comment type="similarity">
    <text evidence="2">Belongs to the HpaH/HsaA monooxygenase family.</text>
</comment>
<dbReference type="EMBL" id="JADZLT010000052">
    <property type="protein sequence ID" value="MBH0238920.1"/>
    <property type="molecule type" value="Genomic_DNA"/>
</dbReference>
<proteinExistence type="inferred from homology"/>
<dbReference type="Gene3D" id="1.20.140.10">
    <property type="entry name" value="Butyryl-CoA Dehydrogenase, subunit A, domain 3"/>
    <property type="match status" value="1"/>
</dbReference>
<dbReference type="Gene3D" id="1.10.540.10">
    <property type="entry name" value="Acyl-CoA dehydrogenase/oxidase, N-terminal domain"/>
    <property type="match status" value="1"/>
</dbReference>
<feature type="domain" description="Acyl-CoA dehydrogenase/oxidase N-terminal" evidence="3">
    <location>
        <begin position="30"/>
        <end position="131"/>
    </location>
</feature>
<evidence type="ECO:0000256" key="2">
    <source>
        <dbReference type="ARBA" id="ARBA00049661"/>
    </source>
</evidence>
<dbReference type="InterPro" id="IPR046373">
    <property type="entry name" value="Acyl-CoA_Oxase/DH_mid-dom_sf"/>
</dbReference>
<name>A0A931I289_9HYPH</name>
<dbReference type="SUPFAM" id="SSF56645">
    <property type="entry name" value="Acyl-CoA dehydrogenase NM domain-like"/>
    <property type="match status" value="1"/>
</dbReference>
<feature type="domain" description="Acyl-CoA dehydrogenase C-terminal" evidence="4">
    <location>
        <begin position="249"/>
        <end position="382"/>
    </location>
</feature>
<dbReference type="Gene3D" id="2.40.110.10">
    <property type="entry name" value="Butyryl-CoA Dehydrogenase, subunit A, domain 2"/>
    <property type="match status" value="1"/>
</dbReference>